<evidence type="ECO:0000256" key="7">
    <source>
        <dbReference type="ARBA" id="ARBA00023326"/>
    </source>
</evidence>
<evidence type="ECO:0000256" key="10">
    <source>
        <dbReference type="PROSITE-ProRule" id="PRU10056"/>
    </source>
</evidence>
<name>A0A7Y0QJ62_CELFI</name>
<feature type="compositionally biased region" description="Low complexity" evidence="12">
    <location>
        <begin position="9"/>
        <end position="27"/>
    </location>
</feature>
<dbReference type="GO" id="GO:0004553">
    <property type="term" value="F:hydrolase activity, hydrolyzing O-glycosyl compounds"/>
    <property type="evidence" value="ECO:0007669"/>
    <property type="project" value="InterPro"/>
</dbReference>
<feature type="transmembrane region" description="Helical" evidence="13">
    <location>
        <begin position="34"/>
        <end position="55"/>
    </location>
</feature>
<proteinExistence type="inferred from homology"/>
<evidence type="ECO:0000256" key="4">
    <source>
        <dbReference type="ARBA" id="ARBA00023157"/>
    </source>
</evidence>
<keyword evidence="15" id="KW-1185">Reference proteome</keyword>
<keyword evidence="13" id="KW-0812">Transmembrane</keyword>
<feature type="binding site" evidence="9">
    <location>
        <position position="326"/>
    </location>
    <ligand>
        <name>substrate</name>
    </ligand>
</feature>
<keyword evidence="5 11" id="KW-0119">Carbohydrate metabolism</keyword>
<dbReference type="EMBL" id="JABCJJ010000021">
    <property type="protein sequence ID" value="NMR21017.1"/>
    <property type="molecule type" value="Genomic_DNA"/>
</dbReference>
<keyword evidence="13" id="KW-0472">Membrane</keyword>
<feature type="active site" evidence="10">
    <location>
        <position position="173"/>
    </location>
</feature>
<evidence type="ECO:0000256" key="13">
    <source>
        <dbReference type="SAM" id="Phobius"/>
    </source>
</evidence>
<evidence type="ECO:0000256" key="1">
    <source>
        <dbReference type="ARBA" id="ARBA00022729"/>
    </source>
</evidence>
<feature type="active site" description="Proton acceptor" evidence="8">
    <location>
        <position position="359"/>
    </location>
</feature>
<accession>A0A7Y0QJ62</accession>
<feature type="compositionally biased region" description="Low complexity" evidence="12">
    <location>
        <begin position="68"/>
        <end position="78"/>
    </location>
</feature>
<dbReference type="GO" id="GO:0030245">
    <property type="term" value="P:cellulose catabolic process"/>
    <property type="evidence" value="ECO:0007669"/>
    <property type="project" value="UniProtKB-KW"/>
</dbReference>
<keyword evidence="7 11" id="KW-0624">Polysaccharide degradation</keyword>
<evidence type="ECO:0000256" key="8">
    <source>
        <dbReference type="PIRSR" id="PIRSR001100-1"/>
    </source>
</evidence>
<comment type="similarity">
    <text evidence="11">Belongs to the glycosyl hydrolase family 6.</text>
</comment>
<dbReference type="PANTHER" id="PTHR34876">
    <property type="match status" value="1"/>
</dbReference>
<dbReference type="RefSeq" id="WP_169325394.1">
    <property type="nucleotide sequence ID" value="NZ_JABCJJ010000021.1"/>
</dbReference>
<dbReference type="PROSITE" id="PS00655">
    <property type="entry name" value="GLYCOSYL_HYDROL_F6_1"/>
    <property type="match status" value="1"/>
</dbReference>
<keyword evidence="1" id="KW-0732">Signal</keyword>
<protein>
    <recommendedName>
        <fullName evidence="11">Glucanase</fullName>
        <ecNumber evidence="11">3.2.1.-</ecNumber>
    </recommendedName>
</protein>
<organism evidence="14 15">
    <name type="scientific">Cellulomonas fimi</name>
    <dbReference type="NCBI Taxonomy" id="1708"/>
    <lineage>
        <taxon>Bacteria</taxon>
        <taxon>Bacillati</taxon>
        <taxon>Actinomycetota</taxon>
        <taxon>Actinomycetes</taxon>
        <taxon>Micrococcales</taxon>
        <taxon>Cellulomonadaceae</taxon>
        <taxon>Cellulomonas</taxon>
    </lineage>
</organism>
<feature type="region of interest" description="Disordered" evidence="12">
    <location>
        <begin position="1"/>
        <end position="27"/>
    </location>
</feature>
<keyword evidence="6 11" id="KW-0326">Glycosidase</keyword>
<dbReference type="InterPro" id="IPR036434">
    <property type="entry name" value="Beta_cellobiohydrolase_sf"/>
</dbReference>
<dbReference type="InterPro" id="IPR001524">
    <property type="entry name" value="Glyco_hydro_6_CS"/>
</dbReference>
<keyword evidence="2 11" id="KW-0378">Hydrolase</keyword>
<evidence type="ECO:0000256" key="11">
    <source>
        <dbReference type="RuleBase" id="RU361186"/>
    </source>
</evidence>
<evidence type="ECO:0000256" key="3">
    <source>
        <dbReference type="ARBA" id="ARBA00023001"/>
    </source>
</evidence>
<comment type="caution">
    <text evidence="14">The sequence shown here is derived from an EMBL/GenBank/DDBJ whole genome shotgun (WGS) entry which is preliminary data.</text>
</comment>
<evidence type="ECO:0000313" key="14">
    <source>
        <dbReference type="EMBL" id="NMR21017.1"/>
    </source>
</evidence>
<dbReference type="AlphaFoldDB" id="A0A7Y0QJ62"/>
<feature type="binding site" evidence="9">
    <location>
        <position position="283"/>
    </location>
    <ligand>
        <name>substrate</name>
    </ligand>
</feature>
<dbReference type="InterPro" id="IPR016288">
    <property type="entry name" value="Beta_cellobiohydrolase"/>
</dbReference>
<evidence type="ECO:0000256" key="5">
    <source>
        <dbReference type="ARBA" id="ARBA00023277"/>
    </source>
</evidence>
<dbReference type="PANTHER" id="PTHR34876:SF4">
    <property type="entry name" value="1,4-BETA-D-GLUCAN CELLOBIOHYDROLASE C-RELATED"/>
    <property type="match status" value="1"/>
</dbReference>
<evidence type="ECO:0000256" key="6">
    <source>
        <dbReference type="ARBA" id="ARBA00023295"/>
    </source>
</evidence>
<gene>
    <name evidence="14" type="ORF">HIR71_12440</name>
</gene>
<reference evidence="14 15" key="1">
    <citation type="submission" date="2020-04" db="EMBL/GenBank/DDBJ databases">
        <title>Sequencing and Assembly of C. fimi.</title>
        <authorList>
            <person name="Ramsey A.R."/>
        </authorList>
    </citation>
    <scope>NUCLEOTIDE SEQUENCE [LARGE SCALE GENOMIC DNA]</scope>
    <source>
        <strain evidence="14 15">SB</strain>
    </source>
</reference>
<evidence type="ECO:0000313" key="15">
    <source>
        <dbReference type="Proteomes" id="UP000562124"/>
    </source>
</evidence>
<evidence type="ECO:0000256" key="9">
    <source>
        <dbReference type="PIRSR" id="PIRSR001100-2"/>
    </source>
</evidence>
<dbReference type="SUPFAM" id="SSF51989">
    <property type="entry name" value="Glycosyl hydrolases family 6, cellulases"/>
    <property type="match status" value="1"/>
</dbReference>
<feature type="binding site" evidence="9">
    <location>
        <position position="353"/>
    </location>
    <ligand>
        <name>substrate</name>
    </ligand>
</feature>
<feature type="binding site" evidence="9">
    <location>
        <position position="134"/>
    </location>
    <ligand>
        <name>substrate</name>
    </ligand>
</feature>
<evidence type="ECO:0000256" key="12">
    <source>
        <dbReference type="SAM" id="MobiDB-lite"/>
    </source>
</evidence>
<keyword evidence="3 11" id="KW-0136">Cellulose degradation</keyword>
<dbReference type="Gene3D" id="3.20.20.40">
    <property type="entry name" value="1, 4-beta cellobiohydrolase"/>
    <property type="match status" value="1"/>
</dbReference>
<sequence>MSPPTADQPSRPRSPAARPVGAGRPTPWSRLTTLAVVLGACVLVAVALGVGSWLGSRSDDRSGGRATGGDTTAPTGAPGEPPVEAPASSYLREAPPYVNPDSPAARAARIARAEGRDDDAALLEKAAAQGSARWLTTADHPDDVEQAVRDYAGAARAAGRTPVLVTYAIPDRDCGSESAGGFGASDYRTWAEGVARGLAGARAVVVVEPDSLLQVYRCGDADERFALLRETSARYAAAGAEVYLDAGSSNSFGHAPDATADMAQRLERAGVRDVAGFVTNVSNFQTSDDERAYGHALAALLDGARFVVDTSRNGNGPLRDDDGVVWCNPPGRALGDPPRVLDDGAHVADLWIKTVGLSDGRCNGGPPAGRYWEDHLLELARNAAW</sequence>
<dbReference type="PRINTS" id="PR00733">
    <property type="entry name" value="GLHYDRLASE6"/>
</dbReference>
<feature type="region of interest" description="Disordered" evidence="12">
    <location>
        <begin position="54"/>
        <end position="87"/>
    </location>
</feature>
<dbReference type="Proteomes" id="UP000562124">
    <property type="component" value="Unassembled WGS sequence"/>
</dbReference>
<keyword evidence="13" id="KW-1133">Transmembrane helix</keyword>
<dbReference type="EC" id="3.2.1.-" evidence="11"/>
<evidence type="ECO:0000256" key="2">
    <source>
        <dbReference type="ARBA" id="ARBA00022801"/>
    </source>
</evidence>
<dbReference type="PIRSF" id="PIRSF001100">
    <property type="entry name" value="Beta_cellobiohydrolase"/>
    <property type="match status" value="1"/>
</dbReference>
<feature type="active site" description="Proton donor" evidence="8">
    <location>
        <position position="210"/>
    </location>
</feature>
<keyword evidence="4" id="KW-1015">Disulfide bond</keyword>
<dbReference type="Pfam" id="PF01341">
    <property type="entry name" value="Glyco_hydro_6"/>
    <property type="match status" value="1"/>
</dbReference>